<keyword evidence="4" id="KW-1003">Cell membrane</keyword>
<evidence type="ECO:0000256" key="1">
    <source>
        <dbReference type="ARBA" id="ARBA00004251"/>
    </source>
</evidence>
<evidence type="ECO:0000256" key="9">
    <source>
        <dbReference type="ARBA" id="ARBA00023136"/>
    </source>
</evidence>
<dbReference type="GO" id="GO:0006898">
    <property type="term" value="P:receptor-mediated endocytosis"/>
    <property type="evidence" value="ECO:0007669"/>
    <property type="project" value="TreeGrafter"/>
</dbReference>
<dbReference type="PANTHER" id="PTHR14995:SF2">
    <property type="entry name" value="PROTEIN AMNIONLESS"/>
    <property type="match status" value="1"/>
</dbReference>
<comment type="subcellular location">
    <subcellularLocation>
        <location evidence="1">Cell membrane</location>
        <topology evidence="1">Single-pass type I membrane protein</topology>
    </subcellularLocation>
</comment>
<sequence length="519" mass="55329">MRLALVLCALLGVTHGYFRQWTRDTNFGNGSNWEGGRPPCAAERAIFPADESVSVYVDGSFSILDMYLPLNSELILQEGATLSASDGRSDPQTGCVAGDAHFVPQAGWSWLDARLWATARSRDELLAGRPLPAVDVERVPCAADDVEFRPLTSFRVGLQGGPFHARSLSVMGQNFSTEASLRSYLQSRSGRLQFHGGSVSVQPDGTCLDPSGCLCGNDRHRDHICSRLYGTVEGGGWPCPELTCPTGLLAEGNCCPECGALMRLEYNAKFDLENYRSRIIHSFLGLDEFRFVWMAMSKVRGGAAAAAMASGGSGWARLLGLFGEGAAAEEPHVQLLLTGTDGASGSTDAAFALARAIVADVDRYGTWRANAEPHGESYGVTHVTLRTSEAEPAEHGGSPVVLGIVLGALALFIVLVGLSYAAFTRRKRRSQQAELSEGEVSQGAGEAPGGQLGLWARLSAALGRSPQPGAGDGFENPMFDTPMQKGLYGLYSEENVEPTAPRVSGTCFTNPVYAESEAH</sequence>
<dbReference type="GO" id="GO:0016324">
    <property type="term" value="C:apical plasma membrane"/>
    <property type="evidence" value="ECO:0007669"/>
    <property type="project" value="TreeGrafter"/>
</dbReference>
<evidence type="ECO:0000313" key="13">
    <source>
        <dbReference type="RefSeq" id="XP_032804393.1"/>
    </source>
</evidence>
<evidence type="ECO:0000256" key="10">
    <source>
        <dbReference type="SAM" id="Phobius"/>
    </source>
</evidence>
<evidence type="ECO:0000256" key="2">
    <source>
        <dbReference type="ARBA" id="ARBA00021200"/>
    </source>
</evidence>
<feature type="transmembrane region" description="Helical" evidence="10">
    <location>
        <begin position="400"/>
        <end position="423"/>
    </location>
</feature>
<dbReference type="Proteomes" id="UP001318040">
    <property type="component" value="Chromosome 6"/>
</dbReference>
<organism evidence="12 13">
    <name type="scientific">Petromyzon marinus</name>
    <name type="common">Sea lamprey</name>
    <dbReference type="NCBI Taxonomy" id="7757"/>
    <lineage>
        <taxon>Eukaryota</taxon>
        <taxon>Metazoa</taxon>
        <taxon>Chordata</taxon>
        <taxon>Craniata</taxon>
        <taxon>Vertebrata</taxon>
        <taxon>Cyclostomata</taxon>
        <taxon>Hyperoartia</taxon>
        <taxon>Petromyzontiformes</taxon>
        <taxon>Petromyzontidae</taxon>
        <taxon>Petromyzon</taxon>
    </lineage>
</organism>
<evidence type="ECO:0000256" key="5">
    <source>
        <dbReference type="ARBA" id="ARBA00022692"/>
    </source>
</evidence>
<dbReference type="KEGG" id="pmrn:116939740"/>
<keyword evidence="12" id="KW-1185">Reference proteome</keyword>
<feature type="chain" id="PRO_5042568110" description="Protein amnionless" evidence="11">
    <location>
        <begin position="17"/>
        <end position="519"/>
    </location>
</feature>
<dbReference type="AlphaFoldDB" id="A0AAJ7STK2"/>
<evidence type="ECO:0000256" key="6">
    <source>
        <dbReference type="ARBA" id="ARBA00022729"/>
    </source>
</evidence>
<dbReference type="RefSeq" id="XP_032804393.1">
    <property type="nucleotide sequence ID" value="XM_032948502.1"/>
</dbReference>
<accession>A0AAJ7STK2</accession>
<reference evidence="13" key="1">
    <citation type="submission" date="2025-08" db="UniProtKB">
        <authorList>
            <consortium name="RefSeq"/>
        </authorList>
    </citation>
    <scope>IDENTIFICATION</scope>
    <source>
        <tissue evidence="13">Sperm</tissue>
    </source>
</reference>
<protein>
    <recommendedName>
        <fullName evidence="2">Protein amnionless</fullName>
    </recommendedName>
</protein>
<evidence type="ECO:0000256" key="11">
    <source>
        <dbReference type="SAM" id="SignalP"/>
    </source>
</evidence>
<proteinExistence type="predicted"/>
<keyword evidence="8 10" id="KW-1133">Transmembrane helix</keyword>
<evidence type="ECO:0000256" key="3">
    <source>
        <dbReference type="ARBA" id="ARBA00022448"/>
    </source>
</evidence>
<name>A0AAJ7STK2_PETMA</name>
<keyword evidence="3" id="KW-0813">Transport</keyword>
<dbReference type="PANTHER" id="PTHR14995">
    <property type="entry name" value="AMNIONLESS"/>
    <property type="match status" value="1"/>
</dbReference>
<keyword evidence="5 10" id="KW-0812">Transmembrane</keyword>
<keyword evidence="6 11" id="KW-0732">Signal</keyword>
<dbReference type="Pfam" id="PF14828">
    <property type="entry name" value="Amnionless"/>
    <property type="match status" value="1"/>
</dbReference>
<evidence type="ECO:0000256" key="8">
    <source>
        <dbReference type="ARBA" id="ARBA00022989"/>
    </source>
</evidence>
<evidence type="ECO:0000256" key="7">
    <source>
        <dbReference type="ARBA" id="ARBA00022927"/>
    </source>
</evidence>
<dbReference type="InterPro" id="IPR026112">
    <property type="entry name" value="AMN"/>
</dbReference>
<dbReference type="GO" id="GO:0030139">
    <property type="term" value="C:endocytic vesicle"/>
    <property type="evidence" value="ECO:0007669"/>
    <property type="project" value="TreeGrafter"/>
</dbReference>
<keyword evidence="9 10" id="KW-0472">Membrane</keyword>
<feature type="signal peptide" evidence="11">
    <location>
        <begin position="1"/>
        <end position="16"/>
    </location>
</feature>
<dbReference type="GO" id="GO:0015031">
    <property type="term" value="P:protein transport"/>
    <property type="evidence" value="ECO:0007669"/>
    <property type="project" value="UniProtKB-KW"/>
</dbReference>
<dbReference type="CTD" id="81693"/>
<evidence type="ECO:0000256" key="4">
    <source>
        <dbReference type="ARBA" id="ARBA00022475"/>
    </source>
</evidence>
<gene>
    <name evidence="13" type="primary">AMN</name>
</gene>
<evidence type="ECO:0000313" key="12">
    <source>
        <dbReference type="Proteomes" id="UP001318040"/>
    </source>
</evidence>
<keyword evidence="7" id="KW-0653">Protein transport</keyword>